<evidence type="ECO:0000313" key="1">
    <source>
        <dbReference type="EMBL" id="MPC35486.1"/>
    </source>
</evidence>
<dbReference type="Proteomes" id="UP000324222">
    <property type="component" value="Unassembled WGS sequence"/>
</dbReference>
<keyword evidence="2" id="KW-1185">Reference proteome</keyword>
<sequence length="64" mass="7511">MKKGKEKKKKNKARGYLTKIRLTCEGALFRERNPEQLCNNHLLHMRTGDWLVAASGSRADWLRR</sequence>
<reference evidence="1 2" key="1">
    <citation type="submission" date="2019-05" db="EMBL/GenBank/DDBJ databases">
        <title>Another draft genome of Portunus trituberculatus and its Hox gene families provides insights of decapod evolution.</title>
        <authorList>
            <person name="Jeong J.-H."/>
            <person name="Song I."/>
            <person name="Kim S."/>
            <person name="Choi T."/>
            <person name="Kim D."/>
            <person name="Ryu S."/>
            <person name="Kim W."/>
        </authorList>
    </citation>
    <scope>NUCLEOTIDE SEQUENCE [LARGE SCALE GENOMIC DNA]</scope>
    <source>
        <tissue evidence="1">Muscle</tissue>
    </source>
</reference>
<gene>
    <name evidence="1" type="ORF">E2C01_028910</name>
</gene>
<name>A0A5B7EQI4_PORTR</name>
<organism evidence="1 2">
    <name type="scientific">Portunus trituberculatus</name>
    <name type="common">Swimming crab</name>
    <name type="synonym">Neptunus trituberculatus</name>
    <dbReference type="NCBI Taxonomy" id="210409"/>
    <lineage>
        <taxon>Eukaryota</taxon>
        <taxon>Metazoa</taxon>
        <taxon>Ecdysozoa</taxon>
        <taxon>Arthropoda</taxon>
        <taxon>Crustacea</taxon>
        <taxon>Multicrustacea</taxon>
        <taxon>Malacostraca</taxon>
        <taxon>Eumalacostraca</taxon>
        <taxon>Eucarida</taxon>
        <taxon>Decapoda</taxon>
        <taxon>Pleocyemata</taxon>
        <taxon>Brachyura</taxon>
        <taxon>Eubrachyura</taxon>
        <taxon>Portunoidea</taxon>
        <taxon>Portunidae</taxon>
        <taxon>Portuninae</taxon>
        <taxon>Portunus</taxon>
    </lineage>
</organism>
<proteinExistence type="predicted"/>
<dbReference type="EMBL" id="VSRR010003288">
    <property type="protein sequence ID" value="MPC35486.1"/>
    <property type="molecule type" value="Genomic_DNA"/>
</dbReference>
<dbReference type="AlphaFoldDB" id="A0A5B7EQI4"/>
<accession>A0A5B7EQI4</accession>
<evidence type="ECO:0000313" key="2">
    <source>
        <dbReference type="Proteomes" id="UP000324222"/>
    </source>
</evidence>
<comment type="caution">
    <text evidence="1">The sequence shown here is derived from an EMBL/GenBank/DDBJ whole genome shotgun (WGS) entry which is preliminary data.</text>
</comment>
<protein>
    <submittedName>
        <fullName evidence="1">Uncharacterized protein</fullName>
    </submittedName>
</protein>